<dbReference type="RefSeq" id="XP_018269338.1">
    <property type="nucleotide sequence ID" value="XM_018415291.1"/>
</dbReference>
<gene>
    <name evidence="12" type="ORF">RHOBADRAFT_50100</name>
</gene>
<keyword evidence="10" id="KW-0479">Metal-binding</keyword>
<evidence type="ECO:0000256" key="6">
    <source>
        <dbReference type="ARBA" id="ARBA00022989"/>
    </source>
</evidence>
<dbReference type="GO" id="GO:0005975">
    <property type="term" value="P:carbohydrate metabolic process"/>
    <property type="evidence" value="ECO:0007669"/>
    <property type="project" value="TreeGrafter"/>
</dbReference>
<keyword evidence="13" id="KW-1185">Reference proteome</keyword>
<evidence type="ECO:0000256" key="8">
    <source>
        <dbReference type="ARBA" id="ARBA00023180"/>
    </source>
</evidence>
<evidence type="ECO:0000256" key="4">
    <source>
        <dbReference type="ARBA" id="ARBA00022692"/>
    </source>
</evidence>
<comment type="subcellular location">
    <subcellularLocation>
        <location evidence="1">Membrane</location>
        <topology evidence="1">Single-pass type II membrane protein</topology>
    </subcellularLocation>
</comment>
<evidence type="ECO:0000313" key="13">
    <source>
        <dbReference type="Proteomes" id="UP000053890"/>
    </source>
</evidence>
<dbReference type="OrthoDB" id="675023at2759"/>
<dbReference type="GO" id="GO:0050650">
    <property type="term" value="P:chondroitin sulfate proteoglycan biosynthetic process"/>
    <property type="evidence" value="ECO:0007669"/>
    <property type="project" value="TreeGrafter"/>
</dbReference>
<keyword evidence="6" id="KW-1133">Transmembrane helix</keyword>
<comment type="similarity">
    <text evidence="2">Belongs to the glycosyltransferase 43 family.</text>
</comment>
<dbReference type="SUPFAM" id="SSF53448">
    <property type="entry name" value="Nucleotide-diphospho-sugar transferases"/>
    <property type="match status" value="1"/>
</dbReference>
<evidence type="ECO:0000256" key="11">
    <source>
        <dbReference type="PIRSR" id="PIRSR605027-4"/>
    </source>
</evidence>
<dbReference type="GO" id="GO:0000139">
    <property type="term" value="C:Golgi membrane"/>
    <property type="evidence" value="ECO:0007669"/>
    <property type="project" value="TreeGrafter"/>
</dbReference>
<dbReference type="InterPro" id="IPR029044">
    <property type="entry name" value="Nucleotide-diphossugar_trans"/>
</dbReference>
<keyword evidence="5" id="KW-0735">Signal-anchor</keyword>
<dbReference type="GO" id="GO:0015018">
    <property type="term" value="F:galactosylgalactosylxylosylprotein 3-beta-glucuronosyltransferase activity"/>
    <property type="evidence" value="ECO:0007669"/>
    <property type="project" value="InterPro"/>
</dbReference>
<dbReference type="GO" id="GO:0046872">
    <property type="term" value="F:metal ion binding"/>
    <property type="evidence" value="ECO:0007669"/>
    <property type="project" value="UniProtKB-KW"/>
</dbReference>
<name>A0A0P9EVT5_RHOGW</name>
<proteinExistence type="inferred from homology"/>
<dbReference type="Gene3D" id="3.90.550.10">
    <property type="entry name" value="Spore Coat Polysaccharide Biosynthesis Protein SpsA, Chain A"/>
    <property type="match status" value="1"/>
</dbReference>
<feature type="site" description="Interaction with galactose moiety of substrate glycoprotein" evidence="11">
    <location>
        <position position="169"/>
    </location>
</feature>
<dbReference type="EMBL" id="KQ474083">
    <property type="protein sequence ID" value="KPV73289.1"/>
    <property type="molecule type" value="Genomic_DNA"/>
</dbReference>
<dbReference type="GeneID" id="28975739"/>
<keyword evidence="8" id="KW-0325">Glycoprotein</keyword>
<dbReference type="STRING" id="578459.A0A0P9EVT5"/>
<dbReference type="Proteomes" id="UP000053890">
    <property type="component" value="Unassembled WGS sequence"/>
</dbReference>
<evidence type="ECO:0000256" key="5">
    <source>
        <dbReference type="ARBA" id="ARBA00022968"/>
    </source>
</evidence>
<keyword evidence="3 12" id="KW-0808">Transferase</keyword>
<keyword evidence="10" id="KW-0464">Manganese</keyword>
<comment type="cofactor">
    <cofactor evidence="10">
        <name>Mn(2+)</name>
        <dbReference type="ChEBI" id="CHEBI:29035"/>
    </cofactor>
</comment>
<feature type="binding site" evidence="10">
    <location>
        <position position="136"/>
    </location>
    <ligand>
        <name>Mn(2+)</name>
        <dbReference type="ChEBI" id="CHEBI:29035"/>
    </ligand>
</feature>
<evidence type="ECO:0000256" key="2">
    <source>
        <dbReference type="ARBA" id="ARBA00007706"/>
    </source>
</evidence>
<accession>A0A0P9EVT5</accession>
<dbReference type="Pfam" id="PF03360">
    <property type="entry name" value="Glyco_transf_43"/>
    <property type="match status" value="1"/>
</dbReference>
<evidence type="ECO:0000256" key="9">
    <source>
        <dbReference type="PIRSR" id="PIRSR605027-1"/>
    </source>
</evidence>
<dbReference type="PANTHER" id="PTHR10896">
    <property type="entry name" value="GALACTOSYLGALACTOSYLXYLOSYLPROTEIN 3-BETA-GLUCURONOSYLTRANSFERASE BETA-1,3-GLUCURONYLTRANSFERASE"/>
    <property type="match status" value="1"/>
</dbReference>
<feature type="active site" description="Proton donor/acceptor" evidence="9">
    <location>
        <position position="247"/>
    </location>
</feature>
<evidence type="ECO:0000256" key="3">
    <source>
        <dbReference type="ARBA" id="ARBA00022679"/>
    </source>
</evidence>
<dbReference type="AlphaFoldDB" id="A0A0P9EVT5"/>
<reference evidence="12 13" key="1">
    <citation type="journal article" date="2015" name="Front. Microbiol.">
        <title>Genome sequence of the plant growth promoting endophytic yeast Rhodotorula graminis WP1.</title>
        <authorList>
            <person name="Firrincieli A."/>
            <person name="Otillar R."/>
            <person name="Salamov A."/>
            <person name="Schmutz J."/>
            <person name="Khan Z."/>
            <person name="Redman R.S."/>
            <person name="Fleck N.D."/>
            <person name="Lindquist E."/>
            <person name="Grigoriev I.V."/>
            <person name="Doty S.L."/>
        </authorList>
    </citation>
    <scope>NUCLEOTIDE SEQUENCE [LARGE SCALE GENOMIC DNA]</scope>
    <source>
        <strain evidence="12 13">WP1</strain>
    </source>
</reference>
<dbReference type="InterPro" id="IPR005027">
    <property type="entry name" value="Glyco_trans_43"/>
</dbReference>
<organism evidence="12 13">
    <name type="scientific">Rhodotorula graminis (strain WP1)</name>
    <dbReference type="NCBI Taxonomy" id="578459"/>
    <lineage>
        <taxon>Eukaryota</taxon>
        <taxon>Fungi</taxon>
        <taxon>Dikarya</taxon>
        <taxon>Basidiomycota</taxon>
        <taxon>Pucciniomycotina</taxon>
        <taxon>Microbotryomycetes</taxon>
        <taxon>Sporidiobolales</taxon>
        <taxon>Sporidiobolaceae</taxon>
        <taxon>Rhodotorula</taxon>
    </lineage>
</organism>
<evidence type="ECO:0000256" key="1">
    <source>
        <dbReference type="ARBA" id="ARBA00004606"/>
    </source>
</evidence>
<evidence type="ECO:0000256" key="10">
    <source>
        <dbReference type="PIRSR" id="PIRSR605027-3"/>
    </source>
</evidence>
<evidence type="ECO:0000256" key="7">
    <source>
        <dbReference type="ARBA" id="ARBA00023136"/>
    </source>
</evidence>
<sequence length="327" mass="35965">MRRNAALVATLVTLVVLATIPWWTATTSSNRLFLVTPTKDDLTRYSHMLMLAYMLAASPFAPRVVWIVVEDAPQRDPAIEQLLVDSGITHHYLHRESHAATVHRGVELRNAALDFLATTTTTTGSNQGVVYFADDDNAYRPDLWPELLKLPVDAYTVFAVGNTGYYGWEGPVVAPSSSPSAAALSPDAPGTPVVIEQWCCDYCLRRWNVDMGGFAFHTSLLGGGGGEGERGGRPVRFDLESKSGFLESDLLDQLERQPSSALVIRRPLLDRVHVWHNFGKPFDRAGLYDADWTTEASVSLRLRNASDVARGFTWAAPDLPTARILGP</sequence>
<evidence type="ECO:0000313" key="12">
    <source>
        <dbReference type="EMBL" id="KPV73289.1"/>
    </source>
</evidence>
<dbReference type="OMA" id="PRWRYAR"/>
<dbReference type="PANTHER" id="PTHR10896:SF65">
    <property type="entry name" value="GALACTOSYLGALACTOSYLXYLOSYLPROTEIN 3-BETA-GLUCURONOSYLTRANSFERASE 3"/>
    <property type="match status" value="1"/>
</dbReference>
<keyword evidence="4" id="KW-0812">Transmembrane</keyword>
<keyword evidence="7" id="KW-0472">Membrane</keyword>
<protein>
    <submittedName>
        <fullName evidence="12">Glycosyltransferase family 43 protein</fullName>
    </submittedName>
</protein>